<comment type="caution">
    <text evidence="2">The sequence shown here is derived from an EMBL/GenBank/DDBJ whole genome shotgun (WGS) entry which is preliminary data.</text>
</comment>
<protein>
    <submittedName>
        <fullName evidence="2">Uncharacterized protein</fullName>
    </submittedName>
</protein>
<dbReference type="Proteomes" id="UP000306985">
    <property type="component" value="Unassembled WGS sequence"/>
</dbReference>
<dbReference type="AlphaFoldDB" id="A0A4U6Q864"/>
<sequence>MRTEPVVAVGADETVGPLRLRLLTAASTRMSLVVTAGDPAAPEYHVFVLAEVQPVLAREVSATPLRQALDLTGRPPRTPVTRATAGPGDVGAPVVEGGRLLGVIAPDRPEEPEFTEADMNRVPGGGDGAAAAGEGADGGGRRRRWFGRRSG</sequence>
<dbReference type="EMBL" id="SZZH01000008">
    <property type="protein sequence ID" value="TKV56154.1"/>
    <property type="molecule type" value="Genomic_DNA"/>
</dbReference>
<keyword evidence="3" id="KW-1185">Reference proteome</keyword>
<organism evidence="2 3">
    <name type="scientific">Nakamurella flava</name>
    <dbReference type="NCBI Taxonomy" id="2576308"/>
    <lineage>
        <taxon>Bacteria</taxon>
        <taxon>Bacillati</taxon>
        <taxon>Actinomycetota</taxon>
        <taxon>Actinomycetes</taxon>
        <taxon>Nakamurellales</taxon>
        <taxon>Nakamurellaceae</taxon>
        <taxon>Nakamurella</taxon>
    </lineage>
</organism>
<proteinExistence type="predicted"/>
<reference evidence="2 3" key="1">
    <citation type="submission" date="2019-05" db="EMBL/GenBank/DDBJ databases">
        <title>Nakamurella sp. N5BH11, whole genome shotgun sequence.</title>
        <authorList>
            <person name="Tuo L."/>
        </authorList>
    </citation>
    <scope>NUCLEOTIDE SEQUENCE [LARGE SCALE GENOMIC DNA]</scope>
    <source>
        <strain evidence="2 3">N5BH11</strain>
    </source>
</reference>
<name>A0A4U6Q864_9ACTN</name>
<dbReference type="RefSeq" id="WP_137451810.1">
    <property type="nucleotide sequence ID" value="NZ_SZZH01000008.1"/>
</dbReference>
<evidence type="ECO:0000256" key="1">
    <source>
        <dbReference type="SAM" id="MobiDB-lite"/>
    </source>
</evidence>
<feature type="region of interest" description="Disordered" evidence="1">
    <location>
        <begin position="106"/>
        <end position="151"/>
    </location>
</feature>
<gene>
    <name evidence="2" type="ORF">FDO65_21505</name>
</gene>
<accession>A0A4U6Q864</accession>
<dbReference type="OrthoDB" id="9886049at2"/>
<evidence type="ECO:0000313" key="3">
    <source>
        <dbReference type="Proteomes" id="UP000306985"/>
    </source>
</evidence>
<evidence type="ECO:0000313" key="2">
    <source>
        <dbReference type="EMBL" id="TKV56154.1"/>
    </source>
</evidence>
<feature type="compositionally biased region" description="Basic residues" evidence="1">
    <location>
        <begin position="141"/>
        <end position="151"/>
    </location>
</feature>
<feature type="region of interest" description="Disordered" evidence="1">
    <location>
        <begin position="67"/>
        <end position="94"/>
    </location>
</feature>